<dbReference type="OrthoDB" id="5410062at2"/>
<dbReference type="PANTHER" id="PTHR24637">
    <property type="entry name" value="COLLAGEN"/>
    <property type="match status" value="1"/>
</dbReference>
<dbReference type="RefSeq" id="WP_052673716.1">
    <property type="nucleotide sequence ID" value="NZ_LN681225.1"/>
</dbReference>
<dbReference type="PANTHER" id="PTHR24637:SF428">
    <property type="entry name" value="SCAVENGER RECEPTOR CLASS A MEMBER 3"/>
    <property type="match status" value="1"/>
</dbReference>
<evidence type="ECO:0000259" key="3">
    <source>
        <dbReference type="Pfam" id="PF07603"/>
    </source>
</evidence>
<proteinExistence type="predicted"/>
<dbReference type="Pfam" id="PF01391">
    <property type="entry name" value="Collagen"/>
    <property type="match status" value="1"/>
</dbReference>
<dbReference type="STRING" id="449.LHA_2602"/>
<organism evidence="4 5">
    <name type="scientific">Legionella hackeliae</name>
    <dbReference type="NCBI Taxonomy" id="449"/>
    <lineage>
        <taxon>Bacteria</taxon>
        <taxon>Pseudomonadati</taxon>
        <taxon>Pseudomonadota</taxon>
        <taxon>Gammaproteobacteria</taxon>
        <taxon>Legionellales</taxon>
        <taxon>Legionellaceae</taxon>
        <taxon>Legionella</taxon>
    </lineage>
</organism>
<keyword evidence="5" id="KW-1185">Reference proteome</keyword>
<dbReference type="Proteomes" id="UP000032803">
    <property type="component" value="Chromosome I"/>
</dbReference>
<reference evidence="5" key="1">
    <citation type="submission" date="2014-09" db="EMBL/GenBank/DDBJ databases">
        <authorList>
            <person name="Gomez-Valero L."/>
        </authorList>
    </citation>
    <scope>NUCLEOTIDE SEQUENCE [LARGE SCALE GENOMIC DNA]</scope>
    <source>
        <strain evidence="5">ATCC35250</strain>
    </source>
</reference>
<dbReference type="EMBL" id="LN681225">
    <property type="protein sequence ID" value="CEK11606.1"/>
    <property type="molecule type" value="Genomic_DNA"/>
</dbReference>
<dbReference type="Pfam" id="PF07603">
    <property type="entry name" value="Lcl_C"/>
    <property type="match status" value="1"/>
</dbReference>
<gene>
    <name evidence="4" type="ORF">LHA_2602</name>
</gene>
<evidence type="ECO:0000313" key="5">
    <source>
        <dbReference type="Proteomes" id="UP000032803"/>
    </source>
</evidence>
<dbReference type="AlphaFoldDB" id="A0A0A8UVV0"/>
<keyword evidence="2" id="KW-0732">Signal</keyword>
<dbReference type="InterPro" id="IPR008160">
    <property type="entry name" value="Collagen"/>
</dbReference>
<feature type="compositionally biased region" description="Low complexity" evidence="1">
    <location>
        <begin position="51"/>
        <end position="67"/>
    </location>
</feature>
<evidence type="ECO:0000256" key="2">
    <source>
        <dbReference type="SAM" id="SignalP"/>
    </source>
</evidence>
<dbReference type="HOGENOM" id="CLU_818344_0_0_6"/>
<sequence length="298" mass="29750">MNKKQYFVVLGLAFSLSAGYAANPASKEYVDAKVTQLQSQIAAIPSGKQGPAGPQGPAGADGATGPAGPAGPQGPAGADGATGPVGPAGPQGPAGADGATGPAGPAGPQGPAGADGVGGITTGSSSISVTGAGSAVDPYTVSVLAFNPAIGTDYGGGKVACTTATGGVKNLIATTADDSTVAPWSQTTKATVSPRATSNTDGWSNTINAYAQDPNSTSAIQICSALTTGGFRDWYLPAKDELNCLFQNRVSIGDFDSATYWSSTENSEGMAWSQFFANGYQKDVEKSLQYRVCCVRTF</sequence>
<name>A0A0A8UVV0_LEGHA</name>
<accession>A0A0A8UVV0</accession>
<feature type="compositionally biased region" description="Low complexity" evidence="1">
    <location>
        <begin position="91"/>
        <end position="103"/>
    </location>
</feature>
<evidence type="ECO:0000313" key="4">
    <source>
        <dbReference type="EMBL" id="CEK11606.1"/>
    </source>
</evidence>
<feature type="region of interest" description="Disordered" evidence="1">
    <location>
        <begin position="45"/>
        <end position="119"/>
    </location>
</feature>
<protein>
    <recommendedName>
        <fullName evidence="3">Lcl C-terminal domain-containing protein</fullName>
    </recommendedName>
</protein>
<feature type="domain" description="Lcl C-terminal" evidence="3">
    <location>
        <begin position="174"/>
        <end position="296"/>
    </location>
</feature>
<dbReference type="InterPro" id="IPR011460">
    <property type="entry name" value="Lcl_C"/>
</dbReference>
<feature type="compositionally biased region" description="Low complexity" evidence="1">
    <location>
        <begin position="73"/>
        <end position="85"/>
    </location>
</feature>
<dbReference type="KEGG" id="lha:LHA_2602"/>
<feature type="chain" id="PRO_5002057691" description="Lcl C-terminal domain-containing protein" evidence="2">
    <location>
        <begin position="22"/>
        <end position="298"/>
    </location>
</feature>
<evidence type="ECO:0000256" key="1">
    <source>
        <dbReference type="SAM" id="MobiDB-lite"/>
    </source>
</evidence>
<feature type="signal peptide" evidence="2">
    <location>
        <begin position="1"/>
        <end position="21"/>
    </location>
</feature>